<feature type="domain" description="DUF6930" evidence="2">
    <location>
        <begin position="432"/>
        <end position="549"/>
    </location>
</feature>
<evidence type="ECO:0000259" key="2">
    <source>
        <dbReference type="Pfam" id="PF22007"/>
    </source>
</evidence>
<dbReference type="Proteomes" id="UP000825179">
    <property type="component" value="Chromosome"/>
</dbReference>
<dbReference type="OrthoDB" id="9801392at2"/>
<name>F5LAX0_CALTT</name>
<evidence type="ECO:0000313" key="7">
    <source>
        <dbReference type="Proteomes" id="UP000825179"/>
    </source>
</evidence>
<dbReference type="KEGG" id="cthu:HUR95_16625"/>
<dbReference type="Proteomes" id="UP000010716">
    <property type="component" value="Unassembled WGS sequence"/>
</dbReference>
<feature type="domain" description="DUF7309" evidence="3">
    <location>
        <begin position="219"/>
        <end position="386"/>
    </location>
</feature>
<dbReference type="Pfam" id="PF23988">
    <property type="entry name" value="DUF7309"/>
    <property type="match status" value="1"/>
</dbReference>
<dbReference type="InterPro" id="IPR054216">
    <property type="entry name" value="DUF6930"/>
</dbReference>
<dbReference type="eggNOG" id="COG3012">
    <property type="taxonomic scope" value="Bacteria"/>
</dbReference>
<evidence type="ECO:0000259" key="1">
    <source>
        <dbReference type="Pfam" id="PF07929"/>
    </source>
</evidence>
<evidence type="ECO:0000313" key="5">
    <source>
        <dbReference type="EMBL" id="QZT33809.1"/>
    </source>
</evidence>
<dbReference type="Gene3D" id="3.10.290.30">
    <property type="entry name" value="MM3350-like"/>
    <property type="match status" value="1"/>
</dbReference>
<protein>
    <submittedName>
        <fullName evidence="4">Plasmid pRiA4b ORF-3 family protein</fullName>
    </submittedName>
</protein>
<dbReference type="PANTHER" id="PTHR41878">
    <property type="entry name" value="LEXA REPRESSOR-RELATED"/>
    <property type="match status" value="1"/>
</dbReference>
<dbReference type="AlphaFoldDB" id="F5LAX0"/>
<dbReference type="EMBL" id="CP082237">
    <property type="protein sequence ID" value="QZT33809.1"/>
    <property type="molecule type" value="Genomic_DNA"/>
</dbReference>
<dbReference type="Pfam" id="PF07929">
    <property type="entry name" value="PRiA4_ORF3"/>
    <property type="match status" value="1"/>
</dbReference>
<feature type="domain" description="Plasmid pRiA4b Orf3-like" evidence="1">
    <location>
        <begin position="2"/>
        <end position="159"/>
    </location>
</feature>
<dbReference type="InterPro" id="IPR012912">
    <property type="entry name" value="Plasmid_pRiA4b_Orf3-like"/>
</dbReference>
<reference evidence="5 7" key="2">
    <citation type="journal article" date="2020" name="Extremophiles">
        <title>Genomic analysis of Caldalkalibacillus thermarum TA2.A1 reveals aerobic alkaliphilic metabolism and evolutionary hallmarks linking alkaliphilic bacteria and plant life.</title>
        <authorList>
            <person name="de Jong S.I."/>
            <person name="van den Broek M.A."/>
            <person name="Merkel A.Y."/>
            <person name="de la Torre Cortes P."/>
            <person name="Kalamorz F."/>
            <person name="Cook G.M."/>
            <person name="van Loosdrecht M.C.M."/>
            <person name="McMillan D.G.G."/>
        </authorList>
    </citation>
    <scope>NUCLEOTIDE SEQUENCE [LARGE SCALE GENOMIC DNA]</scope>
    <source>
        <strain evidence="5 7">TA2.A1</strain>
    </source>
</reference>
<proteinExistence type="predicted"/>
<evidence type="ECO:0000259" key="3">
    <source>
        <dbReference type="Pfam" id="PF23988"/>
    </source>
</evidence>
<dbReference type="PANTHER" id="PTHR41878:SF1">
    <property type="entry name" value="TNPR PROTEIN"/>
    <property type="match status" value="1"/>
</dbReference>
<accession>F5LAX0</accession>
<dbReference type="InterPro" id="IPR024047">
    <property type="entry name" value="MM3350-like_sf"/>
</dbReference>
<sequence>MIYELKIRLKGSRPPAWCRILVDRDITFAQLHHIMQLIIDPDDIHLHQFEVPHIPESKREQFEGKSGEHADSLFGSFSPFGDKVLIGDQNIKGIDLFGQTLVLDEEQEKLGEWLQHVGDTCVYTYDFGLELQYVLEVKAILEPQREKVYPCCIKANWLPAQDKVANQQWQEELNRIFAKRQKGLNSPQFLQQRTQMSPDSTFQDRATQTVEMNEQDVIWRQLFEAANQYKALAPWQWMSDVDNFAIVDGQTGQTGYCCVLGEGGNVYGFVILLGNEGLRSLIMMQHELDSDVDMLHLQQGVLVSFDNREELSEFDYRLIKRLGLKYRGRHQWPVFRNYTPGFVPWYINEDDARFMTRVLHQAINVCQRVKEHPVLLDTTKNTMFARLSVKEGESWIWQDGTVDVSRTLAELEDDYHQQLFQRAEGHMDHLSWQRVRKSYQRQKHELICHVDYMPAPVQDRKGERPYFPTMCLFLDSRSGSPISITLANHDDEIEKLYTELRKLIDHLGYIPAVIQVQSDKAYAYLQPVCQLLRIKLEKRYLPVLLEIKSLIEQGFSQSLN</sequence>
<keyword evidence="7" id="KW-1185">Reference proteome</keyword>
<reference evidence="5" key="3">
    <citation type="submission" date="2021-08" db="EMBL/GenBank/DDBJ databases">
        <authorList>
            <person name="de Jong S."/>
            <person name="van den Broek M."/>
            <person name="Merkel A."/>
            <person name="de la Torre Cortes P."/>
            <person name="Kalamorz F."/>
            <person name="Cook G."/>
            <person name="van Loosdrecht M."/>
            <person name="McMillan D."/>
        </authorList>
    </citation>
    <scope>NUCLEOTIDE SEQUENCE</scope>
    <source>
        <strain evidence="5">TA2.A1</strain>
    </source>
</reference>
<gene>
    <name evidence="4" type="ORF">CathTA2_3055</name>
    <name evidence="5" type="ORF">HUR95_16625</name>
</gene>
<evidence type="ECO:0000313" key="6">
    <source>
        <dbReference type="Proteomes" id="UP000010716"/>
    </source>
</evidence>
<reference evidence="4 6" key="1">
    <citation type="journal article" date="2011" name="J. Bacteriol.">
        <title>Draft genome sequence of the thermoalkaliphilic Caldalkalibacillus thermarum strain TA2.A1.</title>
        <authorList>
            <person name="Kalamorz F."/>
            <person name="Keis S."/>
            <person name="McMillan D.G."/>
            <person name="Olsson K."/>
            <person name="Stanton J.A."/>
            <person name="Stockwell P."/>
            <person name="Black M.A."/>
            <person name="Klingeman D.M."/>
            <person name="Land M.L."/>
            <person name="Han C.S."/>
            <person name="Martin S.L."/>
            <person name="Becher S.A."/>
            <person name="Peddie C.J."/>
            <person name="Morgan H.W."/>
            <person name="Matthies D."/>
            <person name="Preiss L."/>
            <person name="Meier T."/>
            <person name="Brown S.D."/>
            <person name="Cook G.M."/>
        </authorList>
    </citation>
    <scope>NUCLEOTIDE SEQUENCE [LARGE SCALE GENOMIC DNA]</scope>
    <source>
        <strain evidence="4 6">TA2.A1</strain>
    </source>
</reference>
<dbReference type="EMBL" id="AFCE01000165">
    <property type="protein sequence ID" value="EGL81509.1"/>
    <property type="molecule type" value="Genomic_DNA"/>
</dbReference>
<dbReference type="InterPro" id="IPR055733">
    <property type="entry name" value="DUF7309"/>
</dbReference>
<dbReference type="Pfam" id="PF22007">
    <property type="entry name" value="DUF6930"/>
    <property type="match status" value="1"/>
</dbReference>
<organism evidence="4 6">
    <name type="scientific">Caldalkalibacillus thermarum (strain TA2.A1)</name>
    <dbReference type="NCBI Taxonomy" id="986075"/>
    <lineage>
        <taxon>Bacteria</taxon>
        <taxon>Bacillati</taxon>
        <taxon>Bacillota</taxon>
        <taxon>Bacilli</taxon>
        <taxon>Bacillales</taxon>
        <taxon>Bacillaceae</taxon>
        <taxon>Caldalkalibacillus</taxon>
    </lineage>
</organism>
<dbReference type="RefSeq" id="WP_007506428.1">
    <property type="nucleotide sequence ID" value="NZ_AFCE01000165.1"/>
</dbReference>
<evidence type="ECO:0000313" key="4">
    <source>
        <dbReference type="EMBL" id="EGL81509.1"/>
    </source>
</evidence>
<dbReference type="SUPFAM" id="SSF159941">
    <property type="entry name" value="MM3350-like"/>
    <property type="match status" value="1"/>
</dbReference>